<feature type="domain" description="Flagellar hook protein FlgE/F/G-like D1" evidence="7">
    <location>
        <begin position="80"/>
        <end position="144"/>
    </location>
</feature>
<evidence type="ECO:0000256" key="1">
    <source>
        <dbReference type="ARBA" id="ARBA00004117"/>
    </source>
</evidence>
<gene>
    <name evidence="8" type="primary">flgF</name>
    <name evidence="8" type="ORF">SS37A_05160</name>
</gene>
<dbReference type="Pfam" id="PF06429">
    <property type="entry name" value="Flg_bbr_C"/>
    <property type="match status" value="1"/>
</dbReference>
<evidence type="ECO:0000313" key="9">
    <source>
        <dbReference type="Proteomes" id="UP001317629"/>
    </source>
</evidence>
<evidence type="ECO:0000256" key="3">
    <source>
        <dbReference type="ARBA" id="ARBA00023143"/>
    </source>
</evidence>
<reference evidence="8 9" key="1">
    <citation type="journal article" date="2023" name="Int. J. Syst. Evol. Microbiol.">
        <title>Methylocystis iwaonis sp. nov., a type II methane-oxidizing bacterium from surface soil of a rice paddy field in Japan, and emended description of the genus Methylocystis (ex Whittenbury et al. 1970) Bowman et al. 1993.</title>
        <authorList>
            <person name="Kaise H."/>
            <person name="Sawadogo J.B."/>
            <person name="Alam M.S."/>
            <person name="Ueno C."/>
            <person name="Dianou D."/>
            <person name="Shinjo R."/>
            <person name="Asakawa S."/>
        </authorList>
    </citation>
    <scope>NUCLEOTIDE SEQUENCE [LARGE SCALE GENOMIC DNA]</scope>
    <source>
        <strain evidence="8 9">SS37A-Re</strain>
    </source>
</reference>
<keyword evidence="9" id="KW-1185">Reference proteome</keyword>
<evidence type="ECO:0000256" key="4">
    <source>
        <dbReference type="RuleBase" id="RU362116"/>
    </source>
</evidence>
<evidence type="ECO:0000259" key="6">
    <source>
        <dbReference type="Pfam" id="PF06429"/>
    </source>
</evidence>
<accession>A0ABM8E4T4</accession>
<evidence type="ECO:0000313" key="8">
    <source>
        <dbReference type="EMBL" id="BDV32987.1"/>
    </source>
</evidence>
<dbReference type="InterPro" id="IPR020013">
    <property type="entry name" value="Flagellar_FlgE/F/G"/>
</dbReference>
<dbReference type="NCBIfam" id="TIGR03506">
    <property type="entry name" value="FlgEFG_subfam"/>
    <property type="match status" value="1"/>
</dbReference>
<keyword evidence="3 4" id="KW-0975">Bacterial flagellum</keyword>
<dbReference type="Pfam" id="PF22692">
    <property type="entry name" value="LlgE_F_G_D1"/>
    <property type="match status" value="1"/>
</dbReference>
<dbReference type="RefSeq" id="WP_202074109.1">
    <property type="nucleotide sequence ID" value="NZ_AP027142.1"/>
</dbReference>
<keyword evidence="8" id="KW-0969">Cilium</keyword>
<organism evidence="8 9">
    <name type="scientific">Methylocystis iwaonis</name>
    <dbReference type="NCBI Taxonomy" id="2885079"/>
    <lineage>
        <taxon>Bacteria</taxon>
        <taxon>Pseudomonadati</taxon>
        <taxon>Pseudomonadota</taxon>
        <taxon>Alphaproteobacteria</taxon>
        <taxon>Hyphomicrobiales</taxon>
        <taxon>Methylocystaceae</taxon>
        <taxon>Methylocystis</taxon>
    </lineage>
</organism>
<evidence type="ECO:0000259" key="5">
    <source>
        <dbReference type="Pfam" id="PF00460"/>
    </source>
</evidence>
<evidence type="ECO:0000259" key="7">
    <source>
        <dbReference type="Pfam" id="PF22692"/>
    </source>
</evidence>
<dbReference type="Pfam" id="PF00460">
    <property type="entry name" value="Flg_bb_rod"/>
    <property type="match status" value="1"/>
</dbReference>
<protein>
    <submittedName>
        <fullName evidence="8">Flagellar basal-body rod protein FlgF</fullName>
    </submittedName>
</protein>
<evidence type="ECO:0000256" key="2">
    <source>
        <dbReference type="ARBA" id="ARBA00009677"/>
    </source>
</evidence>
<keyword evidence="8" id="KW-0966">Cell projection</keyword>
<dbReference type="NCBIfam" id="NF009282">
    <property type="entry name" value="PRK12642.1"/>
    <property type="match status" value="1"/>
</dbReference>
<sequence length="240" mass="25007">MLSSYYVSLSSQLALDKRMSTIAMNVANANTVGFRAAGVSFETALSKSGPAQTAYASTGKDFISTVQGPVTKTDNPLDVAVQGSGWLAIRTPNGVAYTRDGRLKMLQTGELQTIEGFPVLDAGNAPIVLDPTQGPPMIFRDGMISQGANQVGALGLFSIDPSAALTRGPNSSVIPSTPATPILEFSVNGVSQGFLEGANVNPITELTKLIATSRSFDNVTSMYDTLDSAQQNAIRTLGGA</sequence>
<dbReference type="SUPFAM" id="SSF117143">
    <property type="entry name" value="Flagellar hook protein flgE"/>
    <property type="match status" value="1"/>
</dbReference>
<dbReference type="Proteomes" id="UP001317629">
    <property type="component" value="Chromosome"/>
</dbReference>
<comment type="subcellular location">
    <subcellularLocation>
        <location evidence="1 4">Bacterial flagellum basal body</location>
    </subcellularLocation>
</comment>
<name>A0ABM8E4T4_9HYPH</name>
<dbReference type="PANTHER" id="PTHR30435">
    <property type="entry name" value="FLAGELLAR PROTEIN"/>
    <property type="match status" value="1"/>
</dbReference>
<dbReference type="PANTHER" id="PTHR30435:SF19">
    <property type="entry name" value="FLAGELLAR BASAL-BODY ROD PROTEIN FLGG"/>
    <property type="match status" value="1"/>
</dbReference>
<dbReference type="EMBL" id="AP027142">
    <property type="protein sequence ID" value="BDV32987.1"/>
    <property type="molecule type" value="Genomic_DNA"/>
</dbReference>
<feature type="domain" description="Flagellar basal-body/hook protein C-terminal" evidence="6">
    <location>
        <begin position="192"/>
        <end position="235"/>
    </location>
</feature>
<proteinExistence type="inferred from homology"/>
<dbReference type="InterPro" id="IPR001444">
    <property type="entry name" value="Flag_bb_rod_N"/>
</dbReference>
<dbReference type="InterPro" id="IPR053967">
    <property type="entry name" value="LlgE_F_G-like_D1"/>
</dbReference>
<feature type="domain" description="Flagellar basal body rod protein N-terminal" evidence="5">
    <location>
        <begin position="6"/>
        <end position="35"/>
    </location>
</feature>
<comment type="similarity">
    <text evidence="2 4">Belongs to the flagella basal body rod proteins family.</text>
</comment>
<dbReference type="InterPro" id="IPR010930">
    <property type="entry name" value="Flg_bb/hook_C_dom"/>
</dbReference>
<keyword evidence="8" id="KW-0282">Flagellum</keyword>
<dbReference type="InterPro" id="IPR037925">
    <property type="entry name" value="FlgE/F/G-like"/>
</dbReference>